<dbReference type="CDD" id="cd00093">
    <property type="entry name" value="HTH_XRE"/>
    <property type="match status" value="1"/>
</dbReference>
<protein>
    <submittedName>
        <fullName evidence="2">Helix-turn-helix domain-containing protein</fullName>
    </submittedName>
</protein>
<reference evidence="2 3" key="1">
    <citation type="submission" date="2019-12" db="EMBL/GenBank/DDBJ databases">
        <title>Genome sequence of Streptomyces bambusae.</title>
        <authorList>
            <person name="Bansal K."/>
            <person name="Choksket S."/>
            <person name="Korpole S."/>
            <person name="Patil P.B."/>
        </authorList>
    </citation>
    <scope>NUCLEOTIDE SEQUENCE [LARGE SCALE GENOMIC DNA]</scope>
    <source>
        <strain evidence="2 3">SK60</strain>
    </source>
</reference>
<feature type="domain" description="HTH cro/C1-type" evidence="1">
    <location>
        <begin position="22"/>
        <end position="76"/>
    </location>
</feature>
<dbReference type="RefSeq" id="WP_219670145.1">
    <property type="nucleotide sequence ID" value="NZ_WTFF01000232.1"/>
</dbReference>
<dbReference type="Gene3D" id="1.10.260.40">
    <property type="entry name" value="lambda repressor-like DNA-binding domains"/>
    <property type="match status" value="1"/>
</dbReference>
<evidence type="ECO:0000313" key="3">
    <source>
        <dbReference type="Proteomes" id="UP000812013"/>
    </source>
</evidence>
<dbReference type="PROSITE" id="PS50943">
    <property type="entry name" value="HTH_CROC1"/>
    <property type="match status" value="1"/>
</dbReference>
<organism evidence="2 3">
    <name type="scientific">Streptomyces bambusae</name>
    <dbReference type="NCBI Taxonomy" id="1550616"/>
    <lineage>
        <taxon>Bacteria</taxon>
        <taxon>Bacillati</taxon>
        <taxon>Actinomycetota</taxon>
        <taxon>Actinomycetes</taxon>
        <taxon>Kitasatosporales</taxon>
        <taxon>Streptomycetaceae</taxon>
        <taxon>Streptomyces</taxon>
    </lineage>
</organism>
<gene>
    <name evidence="2" type="ORF">GPJ59_26035</name>
</gene>
<sequence>MGRSENPVDYTVSERGHLASQLREFRSAAELTYEQLSLRSGLSPATLKRAAAGKKTPTETTVVKYIEACGGTGTEIAAGMSYWRRARVAERGLTRRATPSPALIGTEGDLSQALVNVYQADGAPSLREMQRRAGKEWLALSSASRIINRQALPTTPDQMRAFLRACNVPEKQQKPWLDAWNRVVGPGRFAVTRTERLEKWRQLRNSVVHGDAQKYAALTSPTPSLDDRSKVGEMWHRLLYESFVTLDYEVFGKHVRTVVS</sequence>
<evidence type="ECO:0000313" key="2">
    <source>
        <dbReference type="EMBL" id="MBW5485241.1"/>
    </source>
</evidence>
<comment type="caution">
    <text evidence="2">The sequence shown here is derived from an EMBL/GenBank/DDBJ whole genome shotgun (WGS) entry which is preliminary data.</text>
</comment>
<accession>A0ABS6ZEU4</accession>
<proteinExistence type="predicted"/>
<dbReference type="Pfam" id="PF13560">
    <property type="entry name" value="HTH_31"/>
    <property type="match status" value="1"/>
</dbReference>
<name>A0ABS6ZEU4_9ACTN</name>
<dbReference type="EMBL" id="WTFF01000232">
    <property type="protein sequence ID" value="MBW5485241.1"/>
    <property type="molecule type" value="Genomic_DNA"/>
</dbReference>
<dbReference type="Proteomes" id="UP000812013">
    <property type="component" value="Unassembled WGS sequence"/>
</dbReference>
<dbReference type="InterPro" id="IPR010982">
    <property type="entry name" value="Lambda_DNA-bd_dom_sf"/>
</dbReference>
<dbReference type="InterPro" id="IPR001387">
    <property type="entry name" value="Cro/C1-type_HTH"/>
</dbReference>
<evidence type="ECO:0000259" key="1">
    <source>
        <dbReference type="PROSITE" id="PS50943"/>
    </source>
</evidence>
<dbReference type="SUPFAM" id="SSF47413">
    <property type="entry name" value="lambda repressor-like DNA-binding domains"/>
    <property type="match status" value="1"/>
</dbReference>
<keyword evidence="3" id="KW-1185">Reference proteome</keyword>
<dbReference type="SMART" id="SM00530">
    <property type="entry name" value="HTH_XRE"/>
    <property type="match status" value="1"/>
</dbReference>